<evidence type="ECO:0000313" key="2">
    <source>
        <dbReference type="Proteomes" id="UP000814033"/>
    </source>
</evidence>
<keyword evidence="2" id="KW-1185">Reference proteome</keyword>
<gene>
    <name evidence="1" type="ORF">FA95DRAFT_1610255</name>
</gene>
<dbReference type="Proteomes" id="UP000814033">
    <property type="component" value="Unassembled WGS sequence"/>
</dbReference>
<name>A0ACB8REM1_9AGAM</name>
<reference evidence="1" key="2">
    <citation type="journal article" date="2022" name="New Phytol.">
        <title>Evolutionary transition to the ectomycorrhizal habit in the genomes of a hyperdiverse lineage of mushroom-forming fungi.</title>
        <authorList>
            <person name="Looney B."/>
            <person name="Miyauchi S."/>
            <person name="Morin E."/>
            <person name="Drula E."/>
            <person name="Courty P.E."/>
            <person name="Kohler A."/>
            <person name="Kuo A."/>
            <person name="LaButti K."/>
            <person name="Pangilinan J."/>
            <person name="Lipzen A."/>
            <person name="Riley R."/>
            <person name="Andreopoulos W."/>
            <person name="He G."/>
            <person name="Johnson J."/>
            <person name="Nolan M."/>
            <person name="Tritt A."/>
            <person name="Barry K.W."/>
            <person name="Grigoriev I.V."/>
            <person name="Nagy L.G."/>
            <person name="Hibbett D."/>
            <person name="Henrissat B."/>
            <person name="Matheny P.B."/>
            <person name="Labbe J."/>
            <person name="Martin F.M."/>
        </authorList>
    </citation>
    <scope>NUCLEOTIDE SEQUENCE</scope>
    <source>
        <strain evidence="1">FP105234-sp</strain>
    </source>
</reference>
<proteinExistence type="predicted"/>
<reference evidence="1" key="1">
    <citation type="submission" date="2021-02" db="EMBL/GenBank/DDBJ databases">
        <authorList>
            <consortium name="DOE Joint Genome Institute"/>
            <person name="Ahrendt S."/>
            <person name="Looney B.P."/>
            <person name="Miyauchi S."/>
            <person name="Morin E."/>
            <person name="Drula E."/>
            <person name="Courty P.E."/>
            <person name="Chicoki N."/>
            <person name="Fauchery L."/>
            <person name="Kohler A."/>
            <person name="Kuo A."/>
            <person name="Labutti K."/>
            <person name="Pangilinan J."/>
            <person name="Lipzen A."/>
            <person name="Riley R."/>
            <person name="Andreopoulos W."/>
            <person name="He G."/>
            <person name="Johnson J."/>
            <person name="Barry K.W."/>
            <person name="Grigoriev I.V."/>
            <person name="Nagy L."/>
            <person name="Hibbett D."/>
            <person name="Henrissat B."/>
            <person name="Matheny P.B."/>
            <person name="Labbe J."/>
            <person name="Martin F."/>
        </authorList>
    </citation>
    <scope>NUCLEOTIDE SEQUENCE</scope>
    <source>
        <strain evidence="1">FP105234-sp</strain>
    </source>
</reference>
<dbReference type="EMBL" id="MU276070">
    <property type="protein sequence ID" value="KAI0042347.1"/>
    <property type="molecule type" value="Genomic_DNA"/>
</dbReference>
<organism evidence="1 2">
    <name type="scientific">Auriscalpium vulgare</name>
    <dbReference type="NCBI Taxonomy" id="40419"/>
    <lineage>
        <taxon>Eukaryota</taxon>
        <taxon>Fungi</taxon>
        <taxon>Dikarya</taxon>
        <taxon>Basidiomycota</taxon>
        <taxon>Agaricomycotina</taxon>
        <taxon>Agaricomycetes</taxon>
        <taxon>Russulales</taxon>
        <taxon>Auriscalpiaceae</taxon>
        <taxon>Auriscalpium</taxon>
    </lineage>
</organism>
<evidence type="ECO:0000313" key="1">
    <source>
        <dbReference type="EMBL" id="KAI0042347.1"/>
    </source>
</evidence>
<accession>A0ACB8REM1</accession>
<comment type="caution">
    <text evidence="1">The sequence shown here is derived from an EMBL/GenBank/DDBJ whole genome shotgun (WGS) entry which is preliminary data.</text>
</comment>
<sequence length="521" mass="56508">MSQADADSLDVVVPNLNIPVARLLPEILSATFMHLSSIDQPKREKENDIGWLRVTHVCQLWRNVALQDAVLWAANIVVPFPFGNPWASVFLARARAVPLAVNRCFAMARLNVLESSDPAFFATNLARTRTINLMTNDDGLLALCNPAPLLHTLTLIILTGFYLLPPPPPPFPDCLLGGAAGLPALRHLSVTSVEVRAWTPLLLPHLVSVSITLFTPENPRAVLDAMFDALGAMPALERLSLHLSAESIDGAPVTLLPALRYLCLHTTAASARVILTRVALPANVHIHCYIDWASDPAADLQALLTAITACVDVRAAPISYIEVRQVFVVYKDRPIRGRMPDVDVATWRGDRHGVPALVLQFAHAGDKGLKYVPCVLEHLASKHLQSLFIGGNVRDTQWLVAVGSMPHLHHITVKGDAVPPFCAALEDPDNLGVLPALSALVVNVQAHALASARSILTDALPRCLAARARAGNALQELQVVGYADDESCARALQEAVPGLLVRWCWEAELDTRAQLLQVMCQ</sequence>
<protein>
    <submittedName>
        <fullName evidence="1">Uncharacterized protein</fullName>
    </submittedName>
</protein>